<dbReference type="PANTHER" id="PTHR30483:SF6">
    <property type="entry name" value="PERIPLASMIC BINDING PROTEIN OF ABC TRANSPORTER FOR NATURAL AMINO ACIDS"/>
    <property type="match status" value="1"/>
</dbReference>
<evidence type="ECO:0000259" key="6">
    <source>
        <dbReference type="Pfam" id="PF13458"/>
    </source>
</evidence>
<dbReference type="Pfam" id="PF13458">
    <property type="entry name" value="Peripla_BP_6"/>
    <property type="match status" value="1"/>
</dbReference>
<reference evidence="7 8" key="1">
    <citation type="submission" date="2018-12" db="EMBL/GenBank/DDBJ databases">
        <authorList>
            <person name="Yang Y."/>
        </authorList>
    </citation>
    <scope>NUCLEOTIDE SEQUENCE [LARGE SCALE GENOMIC DNA]</scope>
    <source>
        <strain evidence="7 8">GSF71</strain>
    </source>
</reference>
<sequence>MRFRPSRRQVLAASAAAATATAVAAGGALLAKRGTADGNPVIVAVGRGRLNTLSDLYFEGITLAAETVNAAGGLLGRPVELRFIEEPRFTNEATLARVVSDTLATAARIADDDRVVAVVGHPSSTTAIAASGVYNRANKLFLATHASSLLLTAAQLPRVFAMLPNDRDATRLLARHAVRHGMRRFVIFSGETSYGQETAGFFAQAIAMEGGEILHQRMLDIEKRSVDSLLLFLLDNPLFALDTLDGILLAAGGAVENAAFILRARQLGITTPIFGTDAITSSTISVQAGAAMKDVFGVSPFDVKGSAPETQAFARAFRARFDTGPSPTAALGHDAVLLVAHAAASAKTLDAGKLADAIRVMRYGNPLHGATGSLVFNASGQATDNSLFVLRHDGTAFQTVAGYSHPSMTPLESVPDTDGPTTPSTLPPPTPTLNR</sequence>
<name>A0A3S1CGI7_9PROT</name>
<dbReference type="InterPro" id="IPR051010">
    <property type="entry name" value="BCAA_transport"/>
</dbReference>
<keyword evidence="2 5" id="KW-0732">Signal</keyword>
<evidence type="ECO:0000313" key="8">
    <source>
        <dbReference type="Proteomes" id="UP000280346"/>
    </source>
</evidence>
<evidence type="ECO:0000256" key="4">
    <source>
        <dbReference type="SAM" id="MobiDB-lite"/>
    </source>
</evidence>
<dbReference type="EMBL" id="RZIJ01000011">
    <property type="protein sequence ID" value="RUQ69741.1"/>
    <property type="molecule type" value="Genomic_DNA"/>
</dbReference>
<dbReference type="GO" id="GO:0006865">
    <property type="term" value="P:amino acid transport"/>
    <property type="evidence" value="ECO:0007669"/>
    <property type="project" value="UniProtKB-KW"/>
</dbReference>
<protein>
    <submittedName>
        <fullName evidence="7">Amino acid ABC transporter substrate-binding protein</fullName>
    </submittedName>
</protein>
<evidence type="ECO:0000256" key="2">
    <source>
        <dbReference type="ARBA" id="ARBA00022729"/>
    </source>
</evidence>
<proteinExistence type="inferred from homology"/>
<accession>A0A3S1CGI7</accession>
<feature type="region of interest" description="Disordered" evidence="4">
    <location>
        <begin position="403"/>
        <end position="435"/>
    </location>
</feature>
<comment type="caution">
    <text evidence="7">The sequence shown here is derived from an EMBL/GenBank/DDBJ whole genome shotgun (WGS) entry which is preliminary data.</text>
</comment>
<feature type="compositionally biased region" description="Pro residues" evidence="4">
    <location>
        <begin position="425"/>
        <end position="435"/>
    </location>
</feature>
<feature type="signal peptide" evidence="5">
    <location>
        <begin position="1"/>
        <end position="24"/>
    </location>
</feature>
<evidence type="ECO:0000313" key="7">
    <source>
        <dbReference type="EMBL" id="RUQ69741.1"/>
    </source>
</evidence>
<dbReference type="InterPro" id="IPR028082">
    <property type="entry name" value="Peripla_BP_I"/>
</dbReference>
<organism evidence="7 8">
    <name type="scientific">Azospirillum doebereinerae</name>
    <dbReference type="NCBI Taxonomy" id="92933"/>
    <lineage>
        <taxon>Bacteria</taxon>
        <taxon>Pseudomonadati</taxon>
        <taxon>Pseudomonadota</taxon>
        <taxon>Alphaproteobacteria</taxon>
        <taxon>Rhodospirillales</taxon>
        <taxon>Azospirillaceae</taxon>
        <taxon>Azospirillum</taxon>
    </lineage>
</organism>
<feature type="domain" description="Leucine-binding protein" evidence="6">
    <location>
        <begin position="57"/>
        <end position="391"/>
    </location>
</feature>
<dbReference type="SUPFAM" id="SSF53822">
    <property type="entry name" value="Periplasmic binding protein-like I"/>
    <property type="match status" value="1"/>
</dbReference>
<dbReference type="PANTHER" id="PTHR30483">
    <property type="entry name" value="LEUCINE-SPECIFIC-BINDING PROTEIN"/>
    <property type="match status" value="1"/>
</dbReference>
<dbReference type="RefSeq" id="WP_126999360.1">
    <property type="nucleotide sequence ID" value="NZ_JBNPXW010000003.1"/>
</dbReference>
<keyword evidence="3" id="KW-0029">Amino-acid transport</keyword>
<dbReference type="Proteomes" id="UP000280346">
    <property type="component" value="Unassembled WGS sequence"/>
</dbReference>
<comment type="similarity">
    <text evidence="1">Belongs to the leucine-binding protein family.</text>
</comment>
<dbReference type="OrthoDB" id="7346673at2"/>
<dbReference type="AlphaFoldDB" id="A0A3S1CGI7"/>
<evidence type="ECO:0000256" key="5">
    <source>
        <dbReference type="SAM" id="SignalP"/>
    </source>
</evidence>
<dbReference type="InterPro" id="IPR028081">
    <property type="entry name" value="Leu-bd"/>
</dbReference>
<evidence type="ECO:0000256" key="1">
    <source>
        <dbReference type="ARBA" id="ARBA00010062"/>
    </source>
</evidence>
<dbReference type="InterPro" id="IPR006311">
    <property type="entry name" value="TAT_signal"/>
</dbReference>
<dbReference type="PROSITE" id="PS51318">
    <property type="entry name" value="TAT"/>
    <property type="match status" value="1"/>
</dbReference>
<gene>
    <name evidence="7" type="ORF">EJ913_15370</name>
</gene>
<evidence type="ECO:0000256" key="3">
    <source>
        <dbReference type="ARBA" id="ARBA00022970"/>
    </source>
</evidence>
<dbReference type="Gene3D" id="3.40.50.2300">
    <property type="match status" value="2"/>
</dbReference>
<keyword evidence="3" id="KW-0813">Transport</keyword>
<feature type="chain" id="PRO_5018684009" evidence="5">
    <location>
        <begin position="25"/>
        <end position="435"/>
    </location>
</feature>
<keyword evidence="8" id="KW-1185">Reference proteome</keyword>